<gene>
    <name evidence="3" type="ORF">OBRU01_15083</name>
</gene>
<feature type="non-terminal residue" evidence="3">
    <location>
        <position position="513"/>
    </location>
</feature>
<dbReference type="InterPro" id="IPR027417">
    <property type="entry name" value="P-loop_NTPase"/>
</dbReference>
<feature type="transmembrane region" description="Helical" evidence="1">
    <location>
        <begin position="56"/>
        <end position="81"/>
    </location>
</feature>
<dbReference type="Pfam" id="PF23321">
    <property type="entry name" value="R1_ABCA1"/>
    <property type="match status" value="1"/>
</dbReference>
<name>A0A0L7L539_OPEBR</name>
<dbReference type="GO" id="GO:0005319">
    <property type="term" value="F:lipid transporter activity"/>
    <property type="evidence" value="ECO:0007669"/>
    <property type="project" value="TreeGrafter"/>
</dbReference>
<dbReference type="PANTHER" id="PTHR19229">
    <property type="entry name" value="ATP-BINDING CASSETTE TRANSPORTER SUBFAMILY A ABCA"/>
    <property type="match status" value="1"/>
</dbReference>
<dbReference type="PANTHER" id="PTHR19229:SF250">
    <property type="entry name" value="ABC TRANSPORTER DOMAIN-CONTAINING PROTEIN-RELATED"/>
    <property type="match status" value="1"/>
</dbReference>
<dbReference type="EMBL" id="JTDY01002860">
    <property type="protein sequence ID" value="KOB70587.1"/>
    <property type="molecule type" value="Genomic_DNA"/>
</dbReference>
<feature type="transmembrane region" description="Helical" evidence="1">
    <location>
        <begin position="116"/>
        <end position="142"/>
    </location>
</feature>
<evidence type="ECO:0000313" key="3">
    <source>
        <dbReference type="EMBL" id="KOB70587.1"/>
    </source>
</evidence>
<keyword evidence="3" id="KW-0547">Nucleotide-binding</keyword>
<dbReference type="GO" id="GO:0005524">
    <property type="term" value="F:ATP binding"/>
    <property type="evidence" value="ECO:0007669"/>
    <property type="project" value="UniProtKB-KW"/>
</dbReference>
<dbReference type="GO" id="GO:0140359">
    <property type="term" value="F:ABC-type transporter activity"/>
    <property type="evidence" value="ECO:0007669"/>
    <property type="project" value="InterPro"/>
</dbReference>
<dbReference type="Gene3D" id="3.40.50.300">
    <property type="entry name" value="P-loop containing nucleotide triphosphate hydrolases"/>
    <property type="match status" value="1"/>
</dbReference>
<dbReference type="InterPro" id="IPR003439">
    <property type="entry name" value="ABC_transporter-like_ATP-bd"/>
</dbReference>
<evidence type="ECO:0000256" key="1">
    <source>
        <dbReference type="SAM" id="Phobius"/>
    </source>
</evidence>
<dbReference type="AlphaFoldDB" id="A0A0L7L539"/>
<reference evidence="3 4" key="1">
    <citation type="journal article" date="2015" name="Genome Biol. Evol.">
        <title>The genome of winter moth (Operophtera brumata) provides a genomic perspective on sexual dimorphism and phenology.</title>
        <authorList>
            <person name="Derks M.F."/>
            <person name="Smit S."/>
            <person name="Salis L."/>
            <person name="Schijlen E."/>
            <person name="Bossers A."/>
            <person name="Mateman C."/>
            <person name="Pijl A.S."/>
            <person name="de Ridder D."/>
            <person name="Groenen M.A."/>
            <person name="Visser M.E."/>
            <person name="Megens H.J."/>
        </authorList>
    </citation>
    <scope>NUCLEOTIDE SEQUENCE [LARGE SCALE GENOMIC DNA]</scope>
    <source>
        <strain evidence="3">WM2013NL</strain>
        <tissue evidence="3">Head and thorax</tissue>
    </source>
</reference>
<keyword evidence="1" id="KW-0472">Membrane</keyword>
<dbReference type="InterPro" id="IPR026082">
    <property type="entry name" value="ABCA"/>
</dbReference>
<dbReference type="Proteomes" id="UP000037510">
    <property type="component" value="Unassembled WGS sequence"/>
</dbReference>
<accession>A0A0L7L539</accession>
<dbReference type="STRING" id="104452.A0A0L7L539"/>
<feature type="domain" description="ABC transporter" evidence="2">
    <location>
        <begin position="218"/>
        <end position="426"/>
    </location>
</feature>
<keyword evidence="4" id="KW-1185">Reference proteome</keyword>
<dbReference type="GO" id="GO:0016887">
    <property type="term" value="F:ATP hydrolysis activity"/>
    <property type="evidence" value="ECO:0007669"/>
    <property type="project" value="InterPro"/>
</dbReference>
<dbReference type="PROSITE" id="PS50893">
    <property type="entry name" value="ABC_TRANSPORTER_2"/>
    <property type="match status" value="1"/>
</dbReference>
<evidence type="ECO:0000259" key="2">
    <source>
        <dbReference type="PROSITE" id="PS50893"/>
    </source>
</evidence>
<feature type="non-terminal residue" evidence="3">
    <location>
        <position position="1"/>
    </location>
</feature>
<organism evidence="3 4">
    <name type="scientific">Operophtera brumata</name>
    <name type="common">Winter moth</name>
    <name type="synonym">Phalaena brumata</name>
    <dbReference type="NCBI Taxonomy" id="104452"/>
    <lineage>
        <taxon>Eukaryota</taxon>
        <taxon>Metazoa</taxon>
        <taxon>Ecdysozoa</taxon>
        <taxon>Arthropoda</taxon>
        <taxon>Hexapoda</taxon>
        <taxon>Insecta</taxon>
        <taxon>Pterygota</taxon>
        <taxon>Neoptera</taxon>
        <taxon>Endopterygota</taxon>
        <taxon>Lepidoptera</taxon>
        <taxon>Glossata</taxon>
        <taxon>Ditrysia</taxon>
        <taxon>Geometroidea</taxon>
        <taxon>Geometridae</taxon>
        <taxon>Larentiinae</taxon>
        <taxon>Operophtera</taxon>
    </lineage>
</organism>
<keyword evidence="3" id="KW-0067">ATP-binding</keyword>
<dbReference type="InterPro" id="IPR056264">
    <property type="entry name" value="R2_ABCA1-4-like"/>
</dbReference>
<protein>
    <submittedName>
        <fullName evidence="3">ATP-binding cassette sub-family A member 3</fullName>
    </submittedName>
</protein>
<keyword evidence="1" id="KW-1133">Transmembrane helix</keyword>
<sequence>NYGYHDSAISLALVNNAILRALSPGTSLKFINHPLPYSLENWISVMATGSSMAFQFSFNLGFCLGFVSSFLVLFPAVLWITAWLWDWLWMLLISLLIIATLACFQETTLSTPHELAVLWITAWLWDWLWMLLISVLIIATLACFQETTLSTPHELVLRFPQIGSPYYARLFDYIFSFLPTYNVCRSLRDMSVTSFSMMACDGICDQLNLPNCTRHTSVRIRSCSGRRRESVATYEDSDVSSERARVCGMSRPELARSSLVCRDLCKFYGSLLAVNRLSFGYCPQFDALFDTLTARETLHIFSLLRGIPARVGAASALHLANSLGFTQHFDKKRKISTAVALLGDSSLLYLDEPTTGMDPASKRLVWSSISAAARSGRSVVLTSHSMEECEALCSRLTVMVSGRLHCLGPLQHLKTKFSQGFTLIVKCEFGPDREADLAKIDKYIQDNIIEAKLIESYLGISTYYLNDAELPWWRVFHVMEAARDLFPIEDYAVSQTTLEQVFLRFTRIHAHQD</sequence>
<feature type="transmembrane region" description="Helical" evidence="1">
    <location>
        <begin position="87"/>
        <end position="104"/>
    </location>
</feature>
<comment type="caution">
    <text evidence="3">The sequence shown here is derived from an EMBL/GenBank/DDBJ whole genome shotgun (WGS) entry which is preliminary data.</text>
</comment>
<dbReference type="SUPFAM" id="SSF52540">
    <property type="entry name" value="P-loop containing nucleoside triphosphate hydrolases"/>
    <property type="match status" value="1"/>
</dbReference>
<keyword evidence="1" id="KW-0812">Transmembrane</keyword>
<proteinExistence type="predicted"/>
<evidence type="ECO:0000313" key="4">
    <source>
        <dbReference type="Proteomes" id="UP000037510"/>
    </source>
</evidence>
<dbReference type="GO" id="GO:0016020">
    <property type="term" value="C:membrane"/>
    <property type="evidence" value="ECO:0007669"/>
    <property type="project" value="InterPro"/>
</dbReference>